<feature type="domain" description="Peptidase S26" evidence="1">
    <location>
        <begin position="4"/>
        <end position="134"/>
    </location>
</feature>
<dbReference type="InterPro" id="IPR036286">
    <property type="entry name" value="LexA/Signal_pep-like_sf"/>
</dbReference>
<comment type="caution">
    <text evidence="2">The sequence shown here is derived from an EMBL/GenBank/DDBJ whole genome shotgun (WGS) entry which is preliminary data.</text>
</comment>
<dbReference type="Proteomes" id="UP001218579">
    <property type="component" value="Unassembled WGS sequence"/>
</dbReference>
<dbReference type="EMBL" id="JAQQKV010000001">
    <property type="protein sequence ID" value="MDC7675164.1"/>
    <property type="molecule type" value="Genomic_DNA"/>
</dbReference>
<dbReference type="InterPro" id="IPR019533">
    <property type="entry name" value="Peptidase_S26"/>
</dbReference>
<sequence>MVVYNASASVPKGFYRVYPVKVLHRGDVVLMTTPANVRDLADKRRYLPKSVPMIKTVAALPGDEICAIGMTILINGHSIATRQTRDGQGRPLPQWQDCRSLQSGEFLPLNPNSPHSFDGRYFGAVSMALVRGRLEPM</sequence>
<organism evidence="2 3">
    <name type="scientific">Asticcacaulis machinosus</name>
    <dbReference type="NCBI Taxonomy" id="2984211"/>
    <lineage>
        <taxon>Bacteria</taxon>
        <taxon>Pseudomonadati</taxon>
        <taxon>Pseudomonadota</taxon>
        <taxon>Alphaproteobacteria</taxon>
        <taxon>Caulobacterales</taxon>
        <taxon>Caulobacteraceae</taxon>
        <taxon>Asticcacaulis</taxon>
    </lineage>
</organism>
<dbReference type="SUPFAM" id="SSF51306">
    <property type="entry name" value="LexA/Signal peptidase"/>
    <property type="match status" value="1"/>
</dbReference>
<evidence type="ECO:0000259" key="1">
    <source>
        <dbReference type="Pfam" id="PF10502"/>
    </source>
</evidence>
<proteinExistence type="predicted"/>
<protein>
    <submittedName>
        <fullName evidence="2">S26 family signal peptidase</fullName>
    </submittedName>
</protein>
<keyword evidence="3" id="KW-1185">Reference proteome</keyword>
<accession>A0ABT5HFX8</accession>
<dbReference type="Pfam" id="PF10502">
    <property type="entry name" value="Peptidase_S26"/>
    <property type="match status" value="1"/>
</dbReference>
<reference evidence="2 3" key="1">
    <citation type="submission" date="2023-01" db="EMBL/GenBank/DDBJ databases">
        <title>Novel species of the genus Asticcacaulis isolated from rivers.</title>
        <authorList>
            <person name="Lu H."/>
        </authorList>
    </citation>
    <scope>NUCLEOTIDE SEQUENCE [LARGE SCALE GENOMIC DNA]</scope>
    <source>
        <strain evidence="2 3">LKC15W</strain>
    </source>
</reference>
<dbReference type="Gene3D" id="2.10.109.10">
    <property type="entry name" value="Umud Fragment, subunit A"/>
    <property type="match status" value="1"/>
</dbReference>
<evidence type="ECO:0000313" key="2">
    <source>
        <dbReference type="EMBL" id="MDC7675164.1"/>
    </source>
</evidence>
<evidence type="ECO:0000313" key="3">
    <source>
        <dbReference type="Proteomes" id="UP001218579"/>
    </source>
</evidence>
<name>A0ABT5HFX8_9CAUL</name>
<gene>
    <name evidence="2" type="ORF">PQU98_03425</name>
</gene>